<evidence type="ECO:0000256" key="10">
    <source>
        <dbReference type="RuleBase" id="RU004391"/>
    </source>
</evidence>
<evidence type="ECO:0000256" key="1">
    <source>
        <dbReference type="ARBA" id="ARBA00005006"/>
    </source>
</evidence>
<proteinExistence type="inferred from homology"/>
<evidence type="ECO:0000313" key="13">
    <source>
        <dbReference type="EMBL" id="EUJ26157.1"/>
    </source>
</evidence>
<dbReference type="InterPro" id="IPR006334">
    <property type="entry name" value="Glut_cys_ligase"/>
</dbReference>
<protein>
    <recommendedName>
        <fullName evidence="2 10">Glutamate--cysteine ligase</fullName>
        <ecNumber evidence="2 10">6.3.2.2</ecNumber>
    </recommendedName>
</protein>
<sequence>MEGETYQAFKNRMYLKTAKYFMKNRWLMVYLTGAGPAYMDGFTQTANEEKLADGVRLIKEGISLRNSSSGYKNKEALHIDYNTFDGYIRSIGDHIKDGRINSMREFYNPIRLKNSNTDQTLESLAEQGVEYLEIRSIDLNPLEEIGIAKDTLYFLHLFLLTGLLSEDRELCTDNQEIADRNEEMTALFGLSHPTIVGCSEERIPFVEAGMAELDKIEQILESFAPTNKNLRLVLDLQKDRLLHAEKTFAAQVTENIRAKGYLPYHLRIARDSFEHADLEAYRLIGAEDFELSTQIVWKSAWKKGIKVDILDRIENFLRLSKKGHVELVKQATKTAKDNYVSVLMMENKVVTKKNSC</sequence>
<dbReference type="SUPFAM" id="SSF55931">
    <property type="entry name" value="Glutamine synthetase/guanido kinase"/>
    <property type="match status" value="1"/>
</dbReference>
<evidence type="ECO:0000256" key="6">
    <source>
        <dbReference type="ARBA" id="ARBA00022840"/>
    </source>
</evidence>
<dbReference type="InterPro" id="IPR040657">
    <property type="entry name" value="GshAB_ATP-grasp"/>
</dbReference>
<dbReference type="InterPro" id="IPR014746">
    <property type="entry name" value="Gln_synth/guanido_kin_cat_dom"/>
</dbReference>
<evidence type="ECO:0000256" key="2">
    <source>
        <dbReference type="ARBA" id="ARBA00012220"/>
    </source>
</evidence>
<reference evidence="13 14" key="1">
    <citation type="journal article" date="2014" name="Int. J. Syst. Evol. Microbiol.">
        <title>Listeria floridensis sp. nov., Listeria aquatica sp. nov., Listeria cornellensis sp. nov., Listeria riparia sp. nov. and Listeria grandensis sp. nov., from agricultural and natural environments.</title>
        <authorList>
            <person name="den Bakker H.C."/>
            <person name="Warchocki S."/>
            <person name="Wright E.M."/>
            <person name="Allred A.F."/>
            <person name="Ahlstrom C."/>
            <person name="Manuel C.S."/>
            <person name="Stasiewicz M.J."/>
            <person name="Burrell A."/>
            <person name="Roof S."/>
            <person name="Strawn L."/>
            <person name="Fortes E.D."/>
            <person name="Nightingale K.K."/>
            <person name="Kephart D."/>
            <person name="Wiedmann M."/>
        </authorList>
    </citation>
    <scope>NUCLEOTIDE SEQUENCE [LARGE SCALE GENOMIC DNA]</scope>
    <source>
        <strain evidence="13 14">FSL S10-1187</strain>
    </source>
</reference>
<evidence type="ECO:0000256" key="5">
    <source>
        <dbReference type="ARBA" id="ARBA00022741"/>
    </source>
</evidence>
<keyword evidence="7" id="KW-0511">Multifunctional enzyme</keyword>
<evidence type="ECO:0000256" key="3">
    <source>
        <dbReference type="ARBA" id="ARBA00022598"/>
    </source>
</evidence>
<evidence type="ECO:0000313" key="14">
    <source>
        <dbReference type="Proteomes" id="UP000019249"/>
    </source>
</evidence>
<dbReference type="PANTHER" id="PTHR38761:SF1">
    <property type="entry name" value="GLUTAMATE--CYSTEINE LIGASE"/>
    <property type="match status" value="1"/>
</dbReference>
<evidence type="ECO:0000256" key="9">
    <source>
        <dbReference type="RuleBase" id="RU003544"/>
    </source>
</evidence>
<organism evidence="13 14">
    <name type="scientific">Listeria floridensis FSL S10-1187</name>
    <dbReference type="NCBI Taxonomy" id="1265817"/>
    <lineage>
        <taxon>Bacteria</taxon>
        <taxon>Bacillati</taxon>
        <taxon>Bacillota</taxon>
        <taxon>Bacilli</taxon>
        <taxon>Bacillales</taxon>
        <taxon>Listeriaceae</taxon>
        <taxon>Listeria</taxon>
    </lineage>
</organism>
<evidence type="ECO:0000259" key="11">
    <source>
        <dbReference type="Pfam" id="PF04262"/>
    </source>
</evidence>
<keyword evidence="5" id="KW-0547">Nucleotide-binding</keyword>
<comment type="similarity">
    <text evidence="9">Belongs to the glutamate--cysteine ligase type 1 family.</text>
</comment>
<comment type="pathway">
    <text evidence="1 10">Sulfur metabolism; glutathione biosynthesis; glutathione from L-cysteine and L-glutamate: step 1/2.</text>
</comment>
<keyword evidence="14" id="KW-1185">Reference proteome</keyword>
<keyword evidence="3 9" id="KW-0436">Ligase</keyword>
<name>A0ABP3AVP9_9LIST</name>
<dbReference type="PANTHER" id="PTHR38761">
    <property type="entry name" value="GLUTAMATE--CYSTEINE LIGASE"/>
    <property type="match status" value="1"/>
</dbReference>
<evidence type="ECO:0000259" key="12">
    <source>
        <dbReference type="Pfam" id="PF18419"/>
    </source>
</evidence>
<keyword evidence="4 9" id="KW-0317">Glutathione biosynthesis</keyword>
<dbReference type="Pfam" id="PF18419">
    <property type="entry name" value="ATP-grasp_6"/>
    <property type="match status" value="1"/>
</dbReference>
<evidence type="ECO:0000256" key="8">
    <source>
        <dbReference type="ARBA" id="ARBA00048819"/>
    </source>
</evidence>
<dbReference type="GO" id="GO:0004363">
    <property type="term" value="F:glutathione synthase activity"/>
    <property type="evidence" value="ECO:0007669"/>
    <property type="project" value="UniProtKB-EC"/>
</dbReference>
<dbReference type="Proteomes" id="UP000019249">
    <property type="component" value="Unassembled WGS sequence"/>
</dbReference>
<dbReference type="EMBL" id="AODF01000039">
    <property type="protein sequence ID" value="EUJ26157.1"/>
    <property type="molecule type" value="Genomic_DNA"/>
</dbReference>
<accession>A0ABP3AVP9</accession>
<evidence type="ECO:0000256" key="7">
    <source>
        <dbReference type="ARBA" id="ARBA00023268"/>
    </source>
</evidence>
<gene>
    <name evidence="13" type="ORF">MFLO_14422</name>
</gene>
<dbReference type="EC" id="6.3.2.2" evidence="2 10"/>
<feature type="domain" description="GshAB ATP-grasp-like" evidence="12">
    <location>
        <begin position="287"/>
        <end position="340"/>
    </location>
</feature>
<evidence type="ECO:0000256" key="4">
    <source>
        <dbReference type="ARBA" id="ARBA00022684"/>
    </source>
</evidence>
<dbReference type="Gene3D" id="3.30.590.20">
    <property type="match status" value="1"/>
</dbReference>
<feature type="domain" description="Glutamate--cysteine ligase" evidence="11">
    <location>
        <begin position="5"/>
        <end position="183"/>
    </location>
</feature>
<dbReference type="Pfam" id="PF04262">
    <property type="entry name" value="Glu_cys_ligase"/>
    <property type="match status" value="1"/>
</dbReference>
<comment type="catalytic activity">
    <reaction evidence="8 10">
        <text>L-cysteine + L-glutamate + ATP = gamma-L-glutamyl-L-cysteine + ADP + phosphate + H(+)</text>
        <dbReference type="Rhea" id="RHEA:13285"/>
        <dbReference type="ChEBI" id="CHEBI:15378"/>
        <dbReference type="ChEBI" id="CHEBI:29985"/>
        <dbReference type="ChEBI" id="CHEBI:30616"/>
        <dbReference type="ChEBI" id="CHEBI:35235"/>
        <dbReference type="ChEBI" id="CHEBI:43474"/>
        <dbReference type="ChEBI" id="CHEBI:58173"/>
        <dbReference type="ChEBI" id="CHEBI:456216"/>
        <dbReference type="EC" id="6.3.2.2"/>
    </reaction>
</comment>
<keyword evidence="6" id="KW-0067">ATP-binding</keyword>
<dbReference type="InterPro" id="IPR007370">
    <property type="entry name" value="Glu_cys_ligase"/>
</dbReference>
<comment type="caution">
    <text evidence="13">The sequence shown here is derived from an EMBL/GenBank/DDBJ whole genome shotgun (WGS) entry which is preliminary data.</text>
</comment>